<name>A0A8S9L9B8_BRACR</name>
<dbReference type="PANTHER" id="PTHR48152">
    <property type="entry name" value="F1C9.34 PROTEIN"/>
    <property type="match status" value="1"/>
</dbReference>
<evidence type="ECO:0000313" key="3">
    <source>
        <dbReference type="EMBL" id="KAF2603365.1"/>
    </source>
</evidence>
<feature type="compositionally biased region" description="Basic and acidic residues" evidence="1">
    <location>
        <begin position="113"/>
        <end position="139"/>
    </location>
</feature>
<evidence type="ECO:0000259" key="2">
    <source>
        <dbReference type="Pfam" id="PF13952"/>
    </source>
</evidence>
<feature type="domain" description="DUF4216" evidence="2">
    <location>
        <begin position="235"/>
        <end position="308"/>
    </location>
</feature>
<evidence type="ECO:0000256" key="1">
    <source>
        <dbReference type="SAM" id="MobiDB-lite"/>
    </source>
</evidence>
<accession>A0A8S9L9B8</accession>
<comment type="caution">
    <text evidence="3">The sequence shown here is derived from an EMBL/GenBank/DDBJ whole genome shotgun (WGS) entry which is preliminary data.</text>
</comment>
<dbReference type="AlphaFoldDB" id="A0A8S9L9B8"/>
<dbReference type="Pfam" id="PF06101">
    <property type="entry name" value="Vps62"/>
    <property type="match status" value="1"/>
</dbReference>
<proteinExistence type="predicted"/>
<gene>
    <name evidence="3" type="ORF">F2Q70_00024345</name>
</gene>
<feature type="region of interest" description="Disordered" evidence="1">
    <location>
        <begin position="74"/>
        <end position="139"/>
    </location>
</feature>
<dbReference type="InterPro" id="IPR025312">
    <property type="entry name" value="DUF4216"/>
</dbReference>
<feature type="compositionally biased region" description="Basic and acidic residues" evidence="1">
    <location>
        <begin position="79"/>
        <end position="102"/>
    </location>
</feature>
<dbReference type="InterPro" id="IPR009291">
    <property type="entry name" value="Vps62"/>
</dbReference>
<protein>
    <recommendedName>
        <fullName evidence="2">DUF4216 domain-containing protein</fullName>
    </recommendedName>
</protein>
<sequence length="445" mass="49847">MVQGDAPVMSSDLKTSVSLLNGMVKGIRQLRLNQDGLGTTSGQLNSAWRSVPVWTSVVKAERLLGRVGGSGGAMGPCEAKAEPGHEQGERQEREIAGKERNRASGGLIHSGKARMDTRQKDKEKEKEKDMAPGEITPKDRTWTVVKERHREDSSHGKMCGDWVSAGLARGETFDDWIREMVVGPNFVVKSYPRFCTRGYAFTTQKRRRSSTTYDAGVCSASGDDVYYGHIHEILEIKYLGMVGLRCTVFYCDWHDNTPDRGVRTDAFGVTSVNSRRKLQYYDPFILASQADQVCYIKYPRVRNRDDPWVTVTRLNPRGRVQGSSELEDPLQPSTSDDFFPQYPFKLKLKLVTIPLGKTEGDIGDCEHLTLRMSSFSGRLQRMYRSQHSRGSWINAPEMKFHGGRNKPVAYASLKGHAMYAKQGLVLQGRGDVGIRNDTGKERKGV</sequence>
<dbReference type="Pfam" id="PF13952">
    <property type="entry name" value="DUF4216"/>
    <property type="match status" value="1"/>
</dbReference>
<dbReference type="PANTHER" id="PTHR48152:SF6">
    <property type="entry name" value="VACUOLAR PROTEIN SORTING-ASSOCIATED PROTEIN 62"/>
    <property type="match status" value="1"/>
</dbReference>
<dbReference type="EMBL" id="QGKY02000094">
    <property type="protein sequence ID" value="KAF2603365.1"/>
    <property type="molecule type" value="Genomic_DNA"/>
</dbReference>
<organism evidence="3">
    <name type="scientific">Brassica cretica</name>
    <name type="common">Mustard</name>
    <dbReference type="NCBI Taxonomy" id="69181"/>
    <lineage>
        <taxon>Eukaryota</taxon>
        <taxon>Viridiplantae</taxon>
        <taxon>Streptophyta</taxon>
        <taxon>Embryophyta</taxon>
        <taxon>Tracheophyta</taxon>
        <taxon>Spermatophyta</taxon>
        <taxon>Magnoliopsida</taxon>
        <taxon>eudicotyledons</taxon>
        <taxon>Gunneridae</taxon>
        <taxon>Pentapetalae</taxon>
        <taxon>rosids</taxon>
        <taxon>malvids</taxon>
        <taxon>Brassicales</taxon>
        <taxon>Brassicaceae</taxon>
        <taxon>Brassiceae</taxon>
        <taxon>Brassica</taxon>
    </lineage>
</organism>
<reference evidence="3" key="1">
    <citation type="submission" date="2019-12" db="EMBL/GenBank/DDBJ databases">
        <title>Genome sequencing and annotation of Brassica cretica.</title>
        <authorList>
            <person name="Studholme D.J."/>
            <person name="Sarris P.F."/>
        </authorList>
    </citation>
    <scope>NUCLEOTIDE SEQUENCE</scope>
    <source>
        <strain evidence="3">PFS-102/07</strain>
        <tissue evidence="3">Leaf</tissue>
    </source>
</reference>